<keyword evidence="2" id="KW-1162">Viral penetration into host cytoplasm</keyword>
<keyword evidence="1" id="KW-1188">Viral release from host cell</keyword>
<evidence type="ECO:0000313" key="4">
    <source>
        <dbReference type="EMBL" id="DAD99625.1"/>
    </source>
</evidence>
<keyword evidence="1" id="KW-0118">Viral capsid assembly</keyword>
<keyword evidence="3" id="KW-0231">Viral genome packaging</keyword>
<name>A0A8S5NY05_9CAUD</name>
<evidence type="ECO:0000256" key="1">
    <source>
        <dbReference type="ARBA" id="ARBA00022950"/>
    </source>
</evidence>
<keyword evidence="2" id="KW-1160">Virus entry into host cell</keyword>
<evidence type="ECO:0000256" key="2">
    <source>
        <dbReference type="ARBA" id="ARBA00023009"/>
    </source>
</evidence>
<dbReference type="InterPro" id="IPR006427">
    <property type="entry name" value="Portal_HK97"/>
</dbReference>
<accession>A0A8S5NY05</accession>
<proteinExistence type="predicted"/>
<protein>
    <submittedName>
        <fullName evidence="4">Portal protein</fullName>
    </submittedName>
</protein>
<dbReference type="NCBIfam" id="TIGR01537">
    <property type="entry name" value="portal_HK97"/>
    <property type="match status" value="1"/>
</dbReference>
<evidence type="ECO:0000256" key="3">
    <source>
        <dbReference type="ARBA" id="ARBA00023219"/>
    </source>
</evidence>
<dbReference type="EMBL" id="BK015290">
    <property type="protein sequence ID" value="DAD99625.1"/>
    <property type="molecule type" value="Genomic_DNA"/>
</dbReference>
<organism evidence="4">
    <name type="scientific">Siphoviridae sp. ct6bb17</name>
    <dbReference type="NCBI Taxonomy" id="2825345"/>
    <lineage>
        <taxon>Viruses</taxon>
        <taxon>Duplodnaviria</taxon>
        <taxon>Heunggongvirae</taxon>
        <taxon>Uroviricota</taxon>
        <taxon>Caudoviricetes</taxon>
    </lineage>
</organism>
<dbReference type="Pfam" id="PF04860">
    <property type="entry name" value="Phage_portal"/>
    <property type="match status" value="1"/>
</dbReference>
<dbReference type="InterPro" id="IPR006944">
    <property type="entry name" value="Phage/GTA_portal"/>
</dbReference>
<reference evidence="4" key="1">
    <citation type="journal article" date="2021" name="Proc. Natl. Acad. Sci. U.S.A.">
        <title>A Catalog of Tens of Thousands of Viruses from Human Metagenomes Reveals Hidden Associations with Chronic Diseases.</title>
        <authorList>
            <person name="Tisza M.J."/>
            <person name="Buck C.B."/>
        </authorList>
    </citation>
    <scope>NUCLEOTIDE SEQUENCE</scope>
    <source>
        <strain evidence="4">Ct6bb17</strain>
    </source>
</reference>
<keyword evidence="2" id="KW-1171">Viral genome ejection through host cell envelope</keyword>
<sequence>MFSIKEKLINFLEKRTTSAQIKNISCDASQQLAFKALAVKIAVSYIANAISKCEIKFFDKGKKAKNSYEYYAWNIKPNDNQSGSQFINKLVTKMLTEPDGALVIQSNGKMFVADEFQRQSYPFNGDVFSGIRIESLCLNKTYAADEVLYFKLEDENITQLIDALYVDYGKAISYALQSFLKVNGQKYKLKIHSDKIGDKTFNQYYEETLKEQLKSFIQGTDGIYPENNGFELTEFKVGNQTKNCDDLVKLRKDMFQIAGQAYKIPMSMMEGNINNMSEVVKAFITFAVEPVAKVIDDVLTGNCFDFAEWQQGSRAVVDTSQIPYSSIVENASNVGTLIANTILNPNEARGMFGLDAIDEEFMEQFFITKNNSKAEDVMNGVIDSA</sequence>